<gene>
    <name evidence="1" type="ORF">PM10SUCC1_23140</name>
</gene>
<dbReference type="EMBL" id="BSDY01000010">
    <property type="protein sequence ID" value="GLI56800.1"/>
    <property type="molecule type" value="Genomic_DNA"/>
</dbReference>
<comment type="caution">
    <text evidence="1">The sequence shown here is derived from an EMBL/GenBank/DDBJ whole genome shotgun (WGS) entry which is preliminary data.</text>
</comment>
<organism evidence="1 2">
    <name type="scientific">Propionigenium maris DSM 9537</name>
    <dbReference type="NCBI Taxonomy" id="1123000"/>
    <lineage>
        <taxon>Bacteria</taxon>
        <taxon>Fusobacteriati</taxon>
        <taxon>Fusobacteriota</taxon>
        <taxon>Fusobacteriia</taxon>
        <taxon>Fusobacteriales</taxon>
        <taxon>Fusobacteriaceae</taxon>
        <taxon>Propionigenium</taxon>
    </lineage>
</organism>
<evidence type="ECO:0000313" key="2">
    <source>
        <dbReference type="Proteomes" id="UP001144471"/>
    </source>
</evidence>
<sequence>MLKNKELNLKARESYEGAEYAGIGILTGHDTDRNYFNTKPVEVVIYESFLKYGDGFFNSQFINDLIKFKEK</sequence>
<evidence type="ECO:0000313" key="1">
    <source>
        <dbReference type="EMBL" id="GLI56800.1"/>
    </source>
</evidence>
<protein>
    <submittedName>
        <fullName evidence="1">Uncharacterized protein</fullName>
    </submittedName>
</protein>
<dbReference type="AlphaFoldDB" id="A0A9W6GMD6"/>
<dbReference type="Proteomes" id="UP001144471">
    <property type="component" value="Unassembled WGS sequence"/>
</dbReference>
<accession>A0A9W6GMD6</accession>
<name>A0A9W6GMD6_9FUSO</name>
<keyword evidence="2" id="KW-1185">Reference proteome</keyword>
<reference evidence="1" key="1">
    <citation type="submission" date="2022-12" db="EMBL/GenBank/DDBJ databases">
        <title>Reference genome sequencing for broad-spectrum identification of bacterial and archaeal isolates by mass spectrometry.</title>
        <authorList>
            <person name="Sekiguchi Y."/>
            <person name="Tourlousse D.M."/>
        </authorList>
    </citation>
    <scope>NUCLEOTIDE SEQUENCE</scope>
    <source>
        <strain evidence="1">10succ1</strain>
    </source>
</reference>
<proteinExistence type="predicted"/>